<sequence>MPFETDTTWPPGLLTIFDHGRARSTTLENRYYGPYNKLLDYCFGNTFAYYVAPQKLPTDDNRETVDFIVFLVVFDNNGKPVFLLDVKNDNWAQNPELRFRADKQMRERYALMLHDCPVPRLWGLSVLGTSMRVYCGDTQTLNVDPPSIPRPEPSGRVLSHSFLADGWSVDIMSQDGFTKMKEIVTDILTHSNNVQ</sequence>
<dbReference type="AlphaFoldDB" id="A0A0C9UHN6"/>
<evidence type="ECO:0000313" key="1">
    <source>
        <dbReference type="EMBL" id="KIJ24730.1"/>
    </source>
</evidence>
<keyword evidence="2" id="KW-1185">Reference proteome</keyword>
<reference evidence="1 2" key="1">
    <citation type="submission" date="2014-06" db="EMBL/GenBank/DDBJ databases">
        <title>Evolutionary Origins and Diversification of the Mycorrhizal Mutualists.</title>
        <authorList>
            <consortium name="DOE Joint Genome Institute"/>
            <consortium name="Mycorrhizal Genomics Consortium"/>
            <person name="Kohler A."/>
            <person name="Kuo A."/>
            <person name="Nagy L.G."/>
            <person name="Floudas D."/>
            <person name="Copeland A."/>
            <person name="Barry K.W."/>
            <person name="Cichocki N."/>
            <person name="Veneault-Fourrey C."/>
            <person name="LaButti K."/>
            <person name="Lindquist E.A."/>
            <person name="Lipzen A."/>
            <person name="Lundell T."/>
            <person name="Morin E."/>
            <person name="Murat C."/>
            <person name="Riley R."/>
            <person name="Ohm R."/>
            <person name="Sun H."/>
            <person name="Tunlid A."/>
            <person name="Henrissat B."/>
            <person name="Grigoriev I.V."/>
            <person name="Hibbett D.S."/>
            <person name="Martin F."/>
        </authorList>
    </citation>
    <scope>NUCLEOTIDE SEQUENCE [LARGE SCALE GENOMIC DNA]</scope>
    <source>
        <strain evidence="1 2">SS14</strain>
    </source>
</reference>
<evidence type="ECO:0008006" key="3">
    <source>
        <dbReference type="Google" id="ProtNLM"/>
    </source>
</evidence>
<protein>
    <recommendedName>
        <fullName evidence="3">Fungal-type protein kinase domain-containing protein</fullName>
    </recommendedName>
</protein>
<accession>A0A0C9UHN6</accession>
<dbReference type="EMBL" id="KN837462">
    <property type="protein sequence ID" value="KIJ24730.1"/>
    <property type="molecule type" value="Genomic_DNA"/>
</dbReference>
<dbReference type="OrthoDB" id="3255221at2759"/>
<organism evidence="1 2">
    <name type="scientific">Sphaerobolus stellatus (strain SS14)</name>
    <dbReference type="NCBI Taxonomy" id="990650"/>
    <lineage>
        <taxon>Eukaryota</taxon>
        <taxon>Fungi</taxon>
        <taxon>Dikarya</taxon>
        <taxon>Basidiomycota</taxon>
        <taxon>Agaricomycotina</taxon>
        <taxon>Agaricomycetes</taxon>
        <taxon>Phallomycetidae</taxon>
        <taxon>Geastrales</taxon>
        <taxon>Sphaerobolaceae</taxon>
        <taxon>Sphaerobolus</taxon>
    </lineage>
</organism>
<dbReference type="HOGENOM" id="CLU_085786_2_0_1"/>
<evidence type="ECO:0000313" key="2">
    <source>
        <dbReference type="Proteomes" id="UP000054279"/>
    </source>
</evidence>
<name>A0A0C9UHN6_SPHS4</name>
<dbReference type="Proteomes" id="UP000054279">
    <property type="component" value="Unassembled WGS sequence"/>
</dbReference>
<proteinExistence type="predicted"/>
<gene>
    <name evidence="1" type="ORF">M422DRAFT_237347</name>
</gene>